<feature type="region of interest" description="Disordered" evidence="8">
    <location>
        <begin position="262"/>
        <end position="284"/>
    </location>
</feature>
<dbReference type="EMBL" id="CAXLJL010000933">
    <property type="protein sequence ID" value="CAL5141733.1"/>
    <property type="molecule type" value="Genomic_DNA"/>
</dbReference>
<dbReference type="GO" id="GO:0004930">
    <property type="term" value="F:G protein-coupled receptor activity"/>
    <property type="evidence" value="ECO:0007669"/>
    <property type="project" value="UniProtKB-KW"/>
</dbReference>
<feature type="transmembrane region" description="Helical" evidence="9">
    <location>
        <begin position="340"/>
        <end position="358"/>
    </location>
</feature>
<dbReference type="GO" id="GO:0005886">
    <property type="term" value="C:plasma membrane"/>
    <property type="evidence" value="ECO:0007669"/>
    <property type="project" value="TreeGrafter"/>
</dbReference>
<dbReference type="Pfam" id="PF00001">
    <property type="entry name" value="7tm_1"/>
    <property type="match status" value="1"/>
</dbReference>
<keyword evidence="2 9" id="KW-0812">Transmembrane</keyword>
<evidence type="ECO:0000256" key="5">
    <source>
        <dbReference type="ARBA" id="ARBA00023136"/>
    </source>
</evidence>
<keyword evidence="7" id="KW-0807">Transducer</keyword>
<feature type="transmembrane region" description="Helical" evidence="9">
    <location>
        <begin position="296"/>
        <end position="320"/>
    </location>
</feature>
<keyword evidence="6" id="KW-0675">Receptor</keyword>
<feature type="transmembrane region" description="Helical" evidence="9">
    <location>
        <begin position="209"/>
        <end position="229"/>
    </location>
</feature>
<dbReference type="InterPro" id="IPR017452">
    <property type="entry name" value="GPCR_Rhodpsn_7TM"/>
</dbReference>
<evidence type="ECO:0000313" key="11">
    <source>
        <dbReference type="EMBL" id="CAL5141733.1"/>
    </source>
</evidence>
<name>A0AAV2U024_CALDB</name>
<comment type="subcellular location">
    <subcellularLocation>
        <location evidence="1">Membrane</location>
        <topology evidence="1">Multi-pass membrane protein</topology>
    </subcellularLocation>
</comment>
<evidence type="ECO:0000259" key="10">
    <source>
        <dbReference type="PROSITE" id="PS50262"/>
    </source>
</evidence>
<evidence type="ECO:0000256" key="8">
    <source>
        <dbReference type="SAM" id="MobiDB-lite"/>
    </source>
</evidence>
<dbReference type="PANTHER" id="PTHR24243:SF230">
    <property type="entry name" value="G-PROTEIN COUPLED RECEPTORS FAMILY 1 PROFILE DOMAIN-CONTAINING PROTEIN"/>
    <property type="match status" value="1"/>
</dbReference>
<protein>
    <recommendedName>
        <fullName evidence="10">G-protein coupled receptors family 1 profile domain-containing protein</fullName>
    </recommendedName>
</protein>
<dbReference type="AlphaFoldDB" id="A0AAV2U024"/>
<evidence type="ECO:0000313" key="12">
    <source>
        <dbReference type="Proteomes" id="UP001497525"/>
    </source>
</evidence>
<evidence type="ECO:0000256" key="6">
    <source>
        <dbReference type="ARBA" id="ARBA00023170"/>
    </source>
</evidence>
<dbReference type="PROSITE" id="PS50262">
    <property type="entry name" value="G_PROTEIN_RECEP_F1_2"/>
    <property type="match status" value="1"/>
</dbReference>
<dbReference type="PANTHER" id="PTHR24243">
    <property type="entry name" value="G-PROTEIN COUPLED RECEPTOR"/>
    <property type="match status" value="1"/>
</dbReference>
<feature type="domain" description="G-protein coupled receptors family 1 profile" evidence="10">
    <location>
        <begin position="38"/>
        <end position="355"/>
    </location>
</feature>
<evidence type="ECO:0000256" key="1">
    <source>
        <dbReference type="ARBA" id="ARBA00004141"/>
    </source>
</evidence>
<feature type="transmembrane region" description="Helical" evidence="9">
    <location>
        <begin position="100"/>
        <end position="119"/>
    </location>
</feature>
<proteinExistence type="predicted"/>
<gene>
    <name evidence="11" type="ORF">CDAUBV1_LOCUS17056</name>
</gene>
<reference evidence="11" key="1">
    <citation type="submission" date="2024-06" db="EMBL/GenBank/DDBJ databases">
        <authorList>
            <person name="Liu X."/>
            <person name="Lenzi L."/>
            <person name="Haldenby T S."/>
            <person name="Uol C."/>
        </authorList>
    </citation>
    <scope>NUCLEOTIDE SEQUENCE</scope>
</reference>
<dbReference type="PRINTS" id="PR00237">
    <property type="entry name" value="GPCRRHODOPSN"/>
</dbReference>
<sequence length="462" mass="51751">MNETTVFSNETSTFSISAVADPLLKAYASLLLLIGIPGNVFSAVIMGGNKTNRLTTRLLMIILSIADSAVLLTAVLRYWLMKVFAWDPRSEGPISCKVHVFGVAFSTDFAVGSLCAVAVERLLVVAFPHRANTIATITSVSLGMTLFGIAVVVKNLLHFWMMGAVVDEEKNNIALDATPEGNIYTEQQFQCTSAANYEDVAKTFAQIDFISFAILPYIILFSSNVYIYFKLRKQQKLLRRSKSNSKEVMQSLHQKNDKLRVQQARPTGSAEISGKRSSRTQPVTRCKRRPESVIKLLTALTLIHVCCTLPGTVFTFVSFYFKNHFKSMLKSKHDFLKMSLVMLIFTNNAINFFGYYASCSSFRESFKKFLRCTHSKLFTPCGPRSSSPCATRSRCCCCPQEEEDLTAERVQVVATKPFIKVDMYPSDMPINTRRLTFSNECSDAPVLHQNNLDVSHSPLRIM</sequence>
<dbReference type="Proteomes" id="UP001497525">
    <property type="component" value="Unassembled WGS sequence"/>
</dbReference>
<evidence type="ECO:0000256" key="4">
    <source>
        <dbReference type="ARBA" id="ARBA00023040"/>
    </source>
</evidence>
<feature type="transmembrane region" description="Helical" evidence="9">
    <location>
        <begin position="131"/>
        <end position="153"/>
    </location>
</feature>
<evidence type="ECO:0000256" key="9">
    <source>
        <dbReference type="SAM" id="Phobius"/>
    </source>
</evidence>
<dbReference type="Gene3D" id="1.20.1070.10">
    <property type="entry name" value="Rhodopsin 7-helix transmembrane proteins"/>
    <property type="match status" value="1"/>
</dbReference>
<evidence type="ECO:0000256" key="2">
    <source>
        <dbReference type="ARBA" id="ARBA00022692"/>
    </source>
</evidence>
<feature type="transmembrane region" description="Helical" evidence="9">
    <location>
        <begin position="58"/>
        <end position="80"/>
    </location>
</feature>
<dbReference type="InterPro" id="IPR000276">
    <property type="entry name" value="GPCR_Rhodpsn"/>
</dbReference>
<evidence type="ECO:0000256" key="7">
    <source>
        <dbReference type="ARBA" id="ARBA00023224"/>
    </source>
</evidence>
<feature type="transmembrane region" description="Helical" evidence="9">
    <location>
        <begin position="26"/>
        <end position="46"/>
    </location>
</feature>
<keyword evidence="3 9" id="KW-1133">Transmembrane helix</keyword>
<keyword evidence="4" id="KW-0297">G-protein coupled receptor</keyword>
<comment type="caution">
    <text evidence="11">The sequence shown here is derived from an EMBL/GenBank/DDBJ whole genome shotgun (WGS) entry which is preliminary data.</text>
</comment>
<accession>A0AAV2U024</accession>
<evidence type="ECO:0000256" key="3">
    <source>
        <dbReference type="ARBA" id="ARBA00022989"/>
    </source>
</evidence>
<dbReference type="SUPFAM" id="SSF81321">
    <property type="entry name" value="Family A G protein-coupled receptor-like"/>
    <property type="match status" value="1"/>
</dbReference>
<organism evidence="11 12">
    <name type="scientific">Calicophoron daubneyi</name>
    <name type="common">Rumen fluke</name>
    <name type="synonym">Paramphistomum daubneyi</name>
    <dbReference type="NCBI Taxonomy" id="300641"/>
    <lineage>
        <taxon>Eukaryota</taxon>
        <taxon>Metazoa</taxon>
        <taxon>Spiralia</taxon>
        <taxon>Lophotrochozoa</taxon>
        <taxon>Platyhelminthes</taxon>
        <taxon>Trematoda</taxon>
        <taxon>Digenea</taxon>
        <taxon>Plagiorchiida</taxon>
        <taxon>Pronocephalata</taxon>
        <taxon>Paramphistomoidea</taxon>
        <taxon>Paramphistomidae</taxon>
        <taxon>Calicophoron</taxon>
    </lineage>
</organism>
<keyword evidence="5 9" id="KW-0472">Membrane</keyword>